<dbReference type="Gene3D" id="3.30.70.270">
    <property type="match status" value="2"/>
</dbReference>
<feature type="domain" description="Reverse transcriptase" evidence="1">
    <location>
        <begin position="165"/>
        <end position="372"/>
    </location>
</feature>
<comment type="caution">
    <text evidence="2">The sequence shown here is derived from an EMBL/GenBank/DDBJ whole genome shotgun (WGS) entry which is preliminary data.</text>
</comment>
<evidence type="ECO:0000313" key="3">
    <source>
        <dbReference type="Proteomes" id="UP001151760"/>
    </source>
</evidence>
<reference evidence="2" key="1">
    <citation type="journal article" date="2022" name="Int. J. Mol. Sci.">
        <title>Draft Genome of Tanacetum Coccineum: Genomic Comparison of Closely Related Tanacetum-Family Plants.</title>
        <authorList>
            <person name="Yamashiro T."/>
            <person name="Shiraishi A."/>
            <person name="Nakayama K."/>
            <person name="Satake H."/>
        </authorList>
    </citation>
    <scope>NUCLEOTIDE SEQUENCE</scope>
</reference>
<gene>
    <name evidence="2" type="ORF">Tco_0926116</name>
</gene>
<dbReference type="CDD" id="cd01647">
    <property type="entry name" value="RT_LTR"/>
    <property type="match status" value="1"/>
</dbReference>
<organism evidence="2 3">
    <name type="scientific">Tanacetum coccineum</name>
    <dbReference type="NCBI Taxonomy" id="301880"/>
    <lineage>
        <taxon>Eukaryota</taxon>
        <taxon>Viridiplantae</taxon>
        <taxon>Streptophyta</taxon>
        <taxon>Embryophyta</taxon>
        <taxon>Tracheophyta</taxon>
        <taxon>Spermatophyta</taxon>
        <taxon>Magnoliopsida</taxon>
        <taxon>eudicotyledons</taxon>
        <taxon>Gunneridae</taxon>
        <taxon>Pentapetalae</taxon>
        <taxon>asterids</taxon>
        <taxon>campanulids</taxon>
        <taxon>Asterales</taxon>
        <taxon>Asteraceae</taxon>
        <taxon>Asteroideae</taxon>
        <taxon>Anthemideae</taxon>
        <taxon>Anthemidinae</taxon>
        <taxon>Tanacetum</taxon>
    </lineage>
</organism>
<proteinExistence type="predicted"/>
<dbReference type="InterPro" id="IPR041577">
    <property type="entry name" value="RT_RNaseH_2"/>
</dbReference>
<dbReference type="Proteomes" id="UP001151760">
    <property type="component" value="Unassembled WGS sequence"/>
</dbReference>
<dbReference type="CDD" id="cd00303">
    <property type="entry name" value="retropepsin_like"/>
    <property type="match status" value="1"/>
</dbReference>
<dbReference type="Pfam" id="PF17919">
    <property type="entry name" value="RT_RNaseH_2"/>
    <property type="match status" value="1"/>
</dbReference>
<sequence>MRVTVKVGKHELHILVDCGSTHNFLDDSVAKRIGCPLKDTCPLAVTLQGETFKADMMILPLGGCEMVLSIQWRMVLRGASKTTLNWMEGKHQEKEVERVPHAEILMLNVFLNNGIQLMILRELPPHRSYDHRIPLLEGIQPVNIRPYRHPPIQNDAIKAMVRELLEAGVIKPSNSPFASPILMVKKKDNTWRMCVDYRQLNKNTVKDKFPIPIIEELIDELHGATIFSKLDLRSSYHQIRMCEEDIAKTAFKTHEMHYEFLFMPFGLTNAPPTFQALMNKVFKAFLRKFTLVFFDDILVYSQTMEEHVTHLQMPNKVEAMQDWPILTTLKQLKSFLGLTGYYRRFIKGFASLSRPLTQLLKKNTFKWTSEAQLSFEALKRAMMEAPILGLPDFSEPFVIKTYASGVGLGAVLQQKGHPIEYLSKTFSPKHQFLSTYEKEFLVVLMALER</sequence>
<protein>
    <submittedName>
        <fullName evidence="2">Mitochondrial protein</fullName>
    </submittedName>
</protein>
<evidence type="ECO:0000259" key="1">
    <source>
        <dbReference type="PROSITE" id="PS50878"/>
    </source>
</evidence>
<dbReference type="Gene3D" id="2.40.70.10">
    <property type="entry name" value="Acid Proteases"/>
    <property type="match status" value="1"/>
</dbReference>
<dbReference type="InterPro" id="IPR043502">
    <property type="entry name" value="DNA/RNA_pol_sf"/>
</dbReference>
<dbReference type="PANTHER" id="PTHR33064">
    <property type="entry name" value="POL PROTEIN"/>
    <property type="match status" value="1"/>
</dbReference>
<evidence type="ECO:0000313" key="2">
    <source>
        <dbReference type="EMBL" id="GJT35697.1"/>
    </source>
</evidence>
<reference evidence="2" key="2">
    <citation type="submission" date="2022-01" db="EMBL/GenBank/DDBJ databases">
        <authorList>
            <person name="Yamashiro T."/>
            <person name="Shiraishi A."/>
            <person name="Satake H."/>
            <person name="Nakayama K."/>
        </authorList>
    </citation>
    <scope>NUCLEOTIDE SEQUENCE</scope>
</reference>
<dbReference type="InterPro" id="IPR021109">
    <property type="entry name" value="Peptidase_aspartic_dom_sf"/>
</dbReference>
<dbReference type="EMBL" id="BQNB010015072">
    <property type="protein sequence ID" value="GJT35697.1"/>
    <property type="molecule type" value="Genomic_DNA"/>
</dbReference>
<dbReference type="InterPro" id="IPR051320">
    <property type="entry name" value="Viral_Replic_Matur_Polypro"/>
</dbReference>
<dbReference type="Gene3D" id="3.10.10.10">
    <property type="entry name" value="HIV Type 1 Reverse Transcriptase, subunit A, domain 1"/>
    <property type="match status" value="1"/>
</dbReference>
<name>A0ABQ5D9R2_9ASTR</name>
<dbReference type="InterPro" id="IPR043128">
    <property type="entry name" value="Rev_trsase/Diguanyl_cyclase"/>
</dbReference>
<dbReference type="PANTHER" id="PTHR33064:SF37">
    <property type="entry name" value="RIBONUCLEASE H"/>
    <property type="match status" value="1"/>
</dbReference>
<keyword evidence="3" id="KW-1185">Reference proteome</keyword>
<dbReference type="PROSITE" id="PS50878">
    <property type="entry name" value="RT_POL"/>
    <property type="match status" value="1"/>
</dbReference>
<dbReference type="Pfam" id="PF00078">
    <property type="entry name" value="RVT_1"/>
    <property type="match status" value="1"/>
</dbReference>
<accession>A0ABQ5D9R2</accession>
<dbReference type="InterPro" id="IPR000477">
    <property type="entry name" value="RT_dom"/>
</dbReference>
<dbReference type="SUPFAM" id="SSF56672">
    <property type="entry name" value="DNA/RNA polymerases"/>
    <property type="match status" value="1"/>
</dbReference>